<keyword evidence="1" id="KW-0472">Membrane</keyword>
<evidence type="ECO:0000256" key="1">
    <source>
        <dbReference type="SAM" id="Phobius"/>
    </source>
</evidence>
<feature type="transmembrane region" description="Helical" evidence="1">
    <location>
        <begin position="181"/>
        <end position="202"/>
    </location>
</feature>
<evidence type="ECO:0000313" key="3">
    <source>
        <dbReference type="Proteomes" id="UP000004095"/>
    </source>
</evidence>
<sequence>MNTFKDPFANMSGLAFFLWFTGGLALISLLVWIFGTPGKQIGTTYEHLLDNYTKDSSFTSPQFRVNTGQVYRLEFKNKVPNNSWTVIGIGILDEEEGVINEKEAEFWHESGRDSDGYWSERDDIEVFHFKAPKTEDISVEVYWITDNENDFWRKDHLIYERKSTSIYFTVKKAGRALVAKYFQYIFWIFSGLFFLTIIIAYGDNE</sequence>
<name>A1ZJP0_MICM2</name>
<keyword evidence="1" id="KW-1133">Transmembrane helix</keyword>
<keyword evidence="1" id="KW-0812">Transmembrane</keyword>
<comment type="caution">
    <text evidence="2">The sequence shown here is derived from an EMBL/GenBank/DDBJ whole genome shotgun (WGS) entry which is preliminary data.</text>
</comment>
<dbReference type="RefSeq" id="WP_002696328.1">
    <property type="nucleotide sequence ID" value="NZ_AAWS01000011.1"/>
</dbReference>
<accession>A1ZJP0</accession>
<dbReference type="AlphaFoldDB" id="A1ZJP0"/>
<evidence type="ECO:0000313" key="2">
    <source>
        <dbReference type="EMBL" id="EAY29343.1"/>
    </source>
</evidence>
<keyword evidence="3" id="KW-1185">Reference proteome</keyword>
<gene>
    <name evidence="2" type="ORF">M23134_01399</name>
</gene>
<feature type="transmembrane region" description="Helical" evidence="1">
    <location>
        <begin position="12"/>
        <end position="34"/>
    </location>
</feature>
<organism evidence="2 3">
    <name type="scientific">Microscilla marina ATCC 23134</name>
    <dbReference type="NCBI Taxonomy" id="313606"/>
    <lineage>
        <taxon>Bacteria</taxon>
        <taxon>Pseudomonadati</taxon>
        <taxon>Bacteroidota</taxon>
        <taxon>Cytophagia</taxon>
        <taxon>Cytophagales</taxon>
        <taxon>Microscillaceae</taxon>
        <taxon>Microscilla</taxon>
    </lineage>
</organism>
<protein>
    <submittedName>
        <fullName evidence="2">Uncharacterized protein</fullName>
    </submittedName>
</protein>
<reference evidence="2 3" key="1">
    <citation type="submission" date="2007-01" db="EMBL/GenBank/DDBJ databases">
        <authorList>
            <person name="Haygood M."/>
            <person name="Podell S."/>
            <person name="Anderson C."/>
            <person name="Hopkinson B."/>
            <person name="Roe K."/>
            <person name="Barbeau K."/>
            <person name="Gaasterland T."/>
            <person name="Ferriera S."/>
            <person name="Johnson J."/>
            <person name="Kravitz S."/>
            <person name="Beeson K."/>
            <person name="Sutton G."/>
            <person name="Rogers Y.-H."/>
            <person name="Friedman R."/>
            <person name="Frazier M."/>
            <person name="Venter J.C."/>
        </authorList>
    </citation>
    <scope>NUCLEOTIDE SEQUENCE [LARGE SCALE GENOMIC DNA]</scope>
    <source>
        <strain evidence="2 3">ATCC 23134</strain>
    </source>
</reference>
<proteinExistence type="predicted"/>
<dbReference type="Proteomes" id="UP000004095">
    <property type="component" value="Unassembled WGS sequence"/>
</dbReference>
<dbReference type="EMBL" id="AAWS01000011">
    <property type="protein sequence ID" value="EAY29343.1"/>
    <property type="molecule type" value="Genomic_DNA"/>
</dbReference>
<dbReference type="OrthoDB" id="8354133at2"/>